<evidence type="ECO:0000313" key="2">
    <source>
        <dbReference type="EMBL" id="CAH3189837.1"/>
    </source>
</evidence>
<dbReference type="EMBL" id="CALNXK010000770">
    <property type="protein sequence ID" value="CAH3189837.1"/>
    <property type="molecule type" value="Genomic_DNA"/>
</dbReference>
<comment type="caution">
    <text evidence="2">The sequence shown here is derived from an EMBL/GenBank/DDBJ whole genome shotgun (WGS) entry which is preliminary data.</text>
</comment>
<accession>A0ABN8SHH6</accession>
<organism evidence="2 3">
    <name type="scientific">Porites lobata</name>
    <dbReference type="NCBI Taxonomy" id="104759"/>
    <lineage>
        <taxon>Eukaryota</taxon>
        <taxon>Metazoa</taxon>
        <taxon>Cnidaria</taxon>
        <taxon>Anthozoa</taxon>
        <taxon>Hexacorallia</taxon>
        <taxon>Scleractinia</taxon>
        <taxon>Fungiina</taxon>
        <taxon>Poritidae</taxon>
        <taxon>Porites</taxon>
    </lineage>
</organism>
<dbReference type="Proteomes" id="UP001159405">
    <property type="component" value="Unassembled WGS sequence"/>
</dbReference>
<sequence length="779" mass="88419">MPQKRKEYVRFAVGQYAKEKKIRQQELAKEKASLSSEVKTLQRQIQRLDNKKKEHGECLSAESQVKNVHTPEVTRVRPPTNTVSPQTLQRRCRETFQAAMKIHGGTKSNKRPALDGLFHTVSKKCKTSVLGDYILCNSKVTNYVIKECKRRQLAEFQCSKDNILRSIATYYTSGVMGKRKYQAVRQASSMKSSNLKRGGKTAINFMPNCPIPKLITYNSLVSEIKKIDIGKVYYIEEEFSTDIDDENINGCFRDLREYLPRLAKFYLNMQGKRKGALKWFGETEGRFLVAFGGDGCPFGKNESACSFLISFLNVGKRVASSSDNFLVFGANVEETSPIVKKYLNSVCKQIVDLDGRIFEINGLKVSLHFEELPNDMKMLAMLGGELSNSATFFSSFANVSTNDCTDLSGTFGSSPSCKWKPWEYSSRLKVVQKVDSLKSSLDGKPLSRKQKRTKVTEFIARQKSRQECLPLVGKLIDKAHVEPLHLRNNAWGYFFKVLLKEAVAKSNIPATCKTFAEVPQDTCLGRVVTALKCEVKAGRLAKKVRKWFDETQGKAGDLQYRFTGKESRLFCHNFSRLLTFLRQEGDSQKQQQTVLTLAYVGLRLRDLCSIINRFEVEDTHLEQLPTLAQEYYRANALLLPTSVNPTIWTIGHVVPAHARQVYDKYGQGLLTVTMEGREAKHIALQKLSANTTYQNRWAEIFRHEFIMLLWLPEQHHEPCSYTPSKNVYIPQRVFNDSNYCYCGLHKADPADQSCCLCGDHLMTLIHKSVKEGKIVAGLS</sequence>
<protein>
    <submittedName>
        <fullName evidence="2">Uncharacterized protein</fullName>
    </submittedName>
</protein>
<evidence type="ECO:0000313" key="3">
    <source>
        <dbReference type="Proteomes" id="UP001159405"/>
    </source>
</evidence>
<evidence type="ECO:0000256" key="1">
    <source>
        <dbReference type="SAM" id="Coils"/>
    </source>
</evidence>
<proteinExistence type="predicted"/>
<keyword evidence="3" id="KW-1185">Reference proteome</keyword>
<name>A0ABN8SHH6_9CNID</name>
<keyword evidence="1" id="KW-0175">Coiled coil</keyword>
<feature type="coiled-coil region" evidence="1">
    <location>
        <begin position="17"/>
        <end position="58"/>
    </location>
</feature>
<gene>
    <name evidence="2" type="ORF">PLOB_00044874</name>
</gene>
<dbReference type="CDD" id="cd14686">
    <property type="entry name" value="bZIP"/>
    <property type="match status" value="1"/>
</dbReference>
<reference evidence="2 3" key="1">
    <citation type="submission" date="2022-05" db="EMBL/GenBank/DDBJ databases">
        <authorList>
            <consortium name="Genoscope - CEA"/>
            <person name="William W."/>
        </authorList>
    </citation>
    <scope>NUCLEOTIDE SEQUENCE [LARGE SCALE GENOMIC DNA]</scope>
</reference>